<dbReference type="PANTHER" id="PTHR19331">
    <property type="entry name" value="SCAVENGER RECEPTOR DOMAIN-CONTAINING"/>
    <property type="match status" value="1"/>
</dbReference>
<feature type="disulfide bond" evidence="12">
    <location>
        <begin position="467"/>
        <end position="477"/>
    </location>
</feature>
<dbReference type="PROSITE" id="PS50240">
    <property type="entry name" value="TRYPSIN_DOM"/>
    <property type="match status" value="1"/>
</dbReference>
<feature type="domain" description="Peptidase S1" evidence="15">
    <location>
        <begin position="535"/>
        <end position="673"/>
    </location>
</feature>
<dbReference type="SUPFAM" id="SSF56487">
    <property type="entry name" value="SRCR-like"/>
    <property type="match status" value="3"/>
</dbReference>
<gene>
    <name evidence="17" type="ORF">Pcinc_033784</name>
</gene>
<dbReference type="GO" id="GO:0004252">
    <property type="term" value="F:serine-type endopeptidase activity"/>
    <property type="evidence" value="ECO:0007669"/>
    <property type="project" value="InterPro"/>
</dbReference>
<dbReference type="PROSITE" id="PS50068">
    <property type="entry name" value="LDLRA_2"/>
    <property type="match status" value="1"/>
</dbReference>
<dbReference type="InterPro" id="IPR001254">
    <property type="entry name" value="Trypsin_dom"/>
</dbReference>
<feature type="signal peptide" evidence="14">
    <location>
        <begin position="1"/>
        <end position="17"/>
    </location>
</feature>
<dbReference type="PROSITE" id="PS50287">
    <property type="entry name" value="SRCR_2"/>
    <property type="match status" value="3"/>
</dbReference>
<dbReference type="Gene3D" id="2.40.10.10">
    <property type="entry name" value="Trypsin-like serine proteases"/>
    <property type="match status" value="1"/>
</dbReference>
<evidence type="ECO:0000313" key="18">
    <source>
        <dbReference type="Proteomes" id="UP001286313"/>
    </source>
</evidence>
<dbReference type="GO" id="GO:0006508">
    <property type="term" value="P:proteolysis"/>
    <property type="evidence" value="ECO:0007669"/>
    <property type="project" value="UniProtKB-KW"/>
</dbReference>
<dbReference type="InterPro" id="IPR036772">
    <property type="entry name" value="SRCR-like_dom_sf"/>
</dbReference>
<feature type="region of interest" description="Disordered" evidence="13">
    <location>
        <begin position="128"/>
        <end position="170"/>
    </location>
</feature>
<evidence type="ECO:0000256" key="9">
    <source>
        <dbReference type="ARBA" id="ARBA00023136"/>
    </source>
</evidence>
<dbReference type="FunFam" id="3.10.250.10:FF:000016">
    <property type="entry name" value="Scavenger receptor cysteine-rich protein type 12"/>
    <property type="match status" value="1"/>
</dbReference>
<keyword evidence="7" id="KW-0720">Serine protease</keyword>
<dbReference type="InterPro" id="IPR009003">
    <property type="entry name" value="Peptidase_S1_PA"/>
</dbReference>
<dbReference type="CDD" id="cd00112">
    <property type="entry name" value="LDLa"/>
    <property type="match status" value="1"/>
</dbReference>
<dbReference type="EMBL" id="JAWQEG010004806">
    <property type="protein sequence ID" value="KAK3860147.1"/>
    <property type="molecule type" value="Genomic_DNA"/>
</dbReference>
<feature type="compositionally biased region" description="Low complexity" evidence="13">
    <location>
        <begin position="128"/>
        <end position="148"/>
    </location>
</feature>
<feature type="chain" id="PRO_5042001348" evidence="14">
    <location>
        <begin position="18"/>
        <end position="697"/>
    </location>
</feature>
<evidence type="ECO:0000256" key="12">
    <source>
        <dbReference type="PROSITE-ProRule" id="PRU00196"/>
    </source>
</evidence>
<comment type="caution">
    <text evidence="12">Lacks conserved residue(s) required for the propagation of feature annotation.</text>
</comment>
<dbReference type="SMART" id="SM00020">
    <property type="entry name" value="Tryp_SPc"/>
    <property type="match status" value="1"/>
</dbReference>
<keyword evidence="8" id="KW-1133">Transmembrane helix</keyword>
<evidence type="ECO:0000256" key="8">
    <source>
        <dbReference type="ARBA" id="ARBA00022989"/>
    </source>
</evidence>
<name>A0AAE1ERQ2_PETCI</name>
<dbReference type="PRINTS" id="PR00258">
    <property type="entry name" value="SPERACTRCPTR"/>
</dbReference>
<accession>A0AAE1ERQ2</accession>
<evidence type="ECO:0000256" key="6">
    <source>
        <dbReference type="ARBA" id="ARBA00022801"/>
    </source>
</evidence>
<dbReference type="SMART" id="SM00202">
    <property type="entry name" value="SR"/>
    <property type="match status" value="3"/>
</dbReference>
<dbReference type="PROSITE" id="PS00420">
    <property type="entry name" value="SRCR_1"/>
    <property type="match status" value="1"/>
</dbReference>
<reference evidence="17" key="1">
    <citation type="submission" date="2023-10" db="EMBL/GenBank/DDBJ databases">
        <title>Genome assemblies of two species of porcelain crab, Petrolisthes cinctipes and Petrolisthes manimaculis (Anomura: Porcellanidae).</title>
        <authorList>
            <person name="Angst P."/>
        </authorList>
    </citation>
    <scope>NUCLEOTIDE SEQUENCE</scope>
    <source>
        <strain evidence="17">PB745_01</strain>
        <tissue evidence="17">Gill</tissue>
    </source>
</reference>
<dbReference type="GO" id="GO:0016020">
    <property type="term" value="C:membrane"/>
    <property type="evidence" value="ECO:0007669"/>
    <property type="project" value="UniProtKB-SubCell"/>
</dbReference>
<proteinExistence type="predicted"/>
<sequence length="697" mass="76795">MGLSLLLFICIFTWEHGESVPAVKRSVVDGGGVVEEVRLVDGPVPHLGNVQVRVGGEWGFVCDDHFGFKAADLVCRELGYPRAKKYTRAHRIGLSLELWKHRKTTFFGRTNCSSTNLMTLDALTLDSSSTSESNTLQQQQQQQPDTSTFPPINDDDNTNTTTTPNDDREEVEYSRFSDCFVYGDPNCVEMEVAGVVCETEEDPSSCSPDQFQCAPVLDTTDNNNNVEGGLCIHRSSVCDSEYDCSGVSYDENVLMCKDDQQVARLKPPNPDVIPQSSPASPLLDIQGALVGNLQVKRDGVWGSVCDEGFDVKDVKTLCRVMGQNESWWVRAILGAGLGSGTGVIHKDYFSCGFVEGFLSNCFYSFLQTSDSCSHLQDAGVFCYSQGVDVRLDGEDMNPRKGEAGGRVEVKVGGQWMAVCDTGFDDYDAKTVCRQLGYNTGEEARSYRGSHFGPSPRHLPLLRLALDCYGSEDNLQDCMIIPLSSVNHTCTRHTTASVVCSNRTGELDAKIEELLPRDCGKPIDSSNHFLTSLAKVRGGTTPSMFDKPWAATLRSRSLLTGDFFVLACGATVLSEDFLLTSASCFLSLRGPDDFLVRVGDYNINYNDTHQDDFFLDKVFKHEHFQEMGPRDNDIALIKIQRKHGRGLSLGGRVMGACLPPDTTPDNYPNGLPCTHYRLGSECHIHNGVYTAQWLVESL</sequence>
<evidence type="ECO:0000256" key="5">
    <source>
        <dbReference type="ARBA" id="ARBA00022737"/>
    </source>
</evidence>
<evidence type="ECO:0000313" key="17">
    <source>
        <dbReference type="EMBL" id="KAK3860147.1"/>
    </source>
</evidence>
<dbReference type="Pfam" id="PF00530">
    <property type="entry name" value="SRCR"/>
    <property type="match status" value="3"/>
</dbReference>
<evidence type="ECO:0000256" key="14">
    <source>
        <dbReference type="SAM" id="SignalP"/>
    </source>
</evidence>
<dbReference type="InterPro" id="IPR036055">
    <property type="entry name" value="LDL_receptor-like_sf"/>
</dbReference>
<evidence type="ECO:0000256" key="4">
    <source>
        <dbReference type="ARBA" id="ARBA00022729"/>
    </source>
</evidence>
<evidence type="ECO:0000256" key="7">
    <source>
        <dbReference type="ARBA" id="ARBA00022825"/>
    </source>
</evidence>
<evidence type="ECO:0000256" key="3">
    <source>
        <dbReference type="ARBA" id="ARBA00022692"/>
    </source>
</evidence>
<evidence type="ECO:0000256" key="13">
    <source>
        <dbReference type="SAM" id="MobiDB-lite"/>
    </source>
</evidence>
<feature type="domain" description="SRCR" evidence="16">
    <location>
        <begin position="37"/>
        <end position="198"/>
    </location>
</feature>
<dbReference type="Pfam" id="PF00089">
    <property type="entry name" value="Trypsin"/>
    <property type="match status" value="1"/>
</dbReference>
<keyword evidence="10 12" id="KW-1015">Disulfide bond</keyword>
<dbReference type="InterPro" id="IPR002172">
    <property type="entry name" value="LDrepeatLR_classA_rpt"/>
</dbReference>
<feature type="domain" description="SRCR" evidence="16">
    <location>
        <begin position="389"/>
        <end position="500"/>
    </location>
</feature>
<keyword evidence="3" id="KW-0812">Transmembrane</keyword>
<keyword evidence="2" id="KW-0645">Protease</keyword>
<dbReference type="SUPFAM" id="SSF50494">
    <property type="entry name" value="Trypsin-like serine proteases"/>
    <property type="match status" value="1"/>
</dbReference>
<feature type="disulfide bond" evidence="12">
    <location>
        <begin position="351"/>
        <end position="361"/>
    </location>
</feature>
<keyword evidence="11" id="KW-0325">Glycoprotein</keyword>
<dbReference type="InterPro" id="IPR001190">
    <property type="entry name" value="SRCR"/>
</dbReference>
<keyword evidence="4 14" id="KW-0732">Signal</keyword>
<dbReference type="AlphaFoldDB" id="A0AAE1ERQ2"/>
<keyword evidence="9" id="KW-0472">Membrane</keyword>
<dbReference type="Gene3D" id="4.10.400.10">
    <property type="entry name" value="Low-density Lipoprotein Receptor"/>
    <property type="match status" value="1"/>
</dbReference>
<keyword evidence="6" id="KW-0378">Hydrolase</keyword>
<dbReference type="Gene3D" id="3.10.250.10">
    <property type="entry name" value="SRCR-like domain"/>
    <property type="match status" value="3"/>
</dbReference>
<evidence type="ECO:0000259" key="16">
    <source>
        <dbReference type="PROSITE" id="PS50287"/>
    </source>
</evidence>
<keyword evidence="18" id="KW-1185">Reference proteome</keyword>
<evidence type="ECO:0000256" key="10">
    <source>
        <dbReference type="ARBA" id="ARBA00023157"/>
    </source>
</evidence>
<comment type="subcellular location">
    <subcellularLocation>
        <location evidence="1">Membrane</location>
        <topology evidence="1">Single-pass membrane protein</topology>
    </subcellularLocation>
</comment>
<keyword evidence="5" id="KW-0677">Repeat</keyword>
<evidence type="ECO:0000259" key="15">
    <source>
        <dbReference type="PROSITE" id="PS50240"/>
    </source>
</evidence>
<dbReference type="InterPro" id="IPR043504">
    <property type="entry name" value="Peptidase_S1_PA_chymotrypsin"/>
</dbReference>
<protein>
    <submittedName>
        <fullName evidence="17">Uncharacterized protein</fullName>
    </submittedName>
</protein>
<dbReference type="SMART" id="SM00192">
    <property type="entry name" value="LDLa"/>
    <property type="match status" value="1"/>
</dbReference>
<evidence type="ECO:0000256" key="11">
    <source>
        <dbReference type="ARBA" id="ARBA00023180"/>
    </source>
</evidence>
<organism evidence="17 18">
    <name type="scientific">Petrolisthes cinctipes</name>
    <name type="common">Flat porcelain crab</name>
    <dbReference type="NCBI Taxonomy" id="88211"/>
    <lineage>
        <taxon>Eukaryota</taxon>
        <taxon>Metazoa</taxon>
        <taxon>Ecdysozoa</taxon>
        <taxon>Arthropoda</taxon>
        <taxon>Crustacea</taxon>
        <taxon>Multicrustacea</taxon>
        <taxon>Malacostraca</taxon>
        <taxon>Eumalacostraca</taxon>
        <taxon>Eucarida</taxon>
        <taxon>Decapoda</taxon>
        <taxon>Pleocyemata</taxon>
        <taxon>Anomura</taxon>
        <taxon>Galatheoidea</taxon>
        <taxon>Porcellanidae</taxon>
        <taxon>Petrolisthes</taxon>
    </lineage>
</organism>
<feature type="domain" description="SRCR" evidence="16">
    <location>
        <begin position="280"/>
        <end position="383"/>
    </location>
</feature>
<evidence type="ECO:0000256" key="1">
    <source>
        <dbReference type="ARBA" id="ARBA00004167"/>
    </source>
</evidence>
<dbReference type="Proteomes" id="UP001286313">
    <property type="component" value="Unassembled WGS sequence"/>
</dbReference>
<evidence type="ECO:0000256" key="2">
    <source>
        <dbReference type="ARBA" id="ARBA00022670"/>
    </source>
</evidence>
<comment type="caution">
    <text evidence="17">The sequence shown here is derived from an EMBL/GenBank/DDBJ whole genome shotgun (WGS) entry which is preliminary data.</text>
</comment>